<name>A0A1F6G9G4_9PROT</name>
<evidence type="ECO:0000259" key="1">
    <source>
        <dbReference type="PROSITE" id="PS51112"/>
    </source>
</evidence>
<dbReference type="Gene3D" id="3.30.700.20">
    <property type="entry name" value="Hypothetical protein ph0010, domain 1"/>
    <property type="match status" value="1"/>
</dbReference>
<dbReference type="SUPFAM" id="SSF143447">
    <property type="entry name" value="AMMECR1-like"/>
    <property type="match status" value="1"/>
</dbReference>
<dbReference type="NCBIfam" id="TIGR00296">
    <property type="entry name" value="TIGR00296 family protein"/>
    <property type="match status" value="1"/>
</dbReference>
<sequence length="190" mass="21337">MGPSYYSDEQKKALLLLARKELEEKLLGKKYNQKAFSDPAFLAPRGCFVTLYKAGELRGCIGQLESDEPLGRLVPVLAVESALQDRRFAPVQGDELGQIVIEISVLTPPQAMGPGTIDQLLERLRPLVDGVILEAQGRRATFLPQVWEQLSSKKEFISSLCRKAALPADYWREGAMQLYTYQAHHFKEET</sequence>
<dbReference type="InterPro" id="IPR027485">
    <property type="entry name" value="AMMECR1_N"/>
</dbReference>
<dbReference type="STRING" id="1817772.A2527_06025"/>
<dbReference type="EMBL" id="MFNE01000035">
    <property type="protein sequence ID" value="OGG94754.1"/>
    <property type="molecule type" value="Genomic_DNA"/>
</dbReference>
<dbReference type="InterPro" id="IPR002733">
    <property type="entry name" value="AMMECR1_domain"/>
</dbReference>
<comment type="caution">
    <text evidence="2">The sequence shown here is derived from an EMBL/GenBank/DDBJ whole genome shotgun (WGS) entry which is preliminary data.</text>
</comment>
<dbReference type="AlphaFoldDB" id="A0A1F6G9G4"/>
<dbReference type="InterPro" id="IPR027623">
    <property type="entry name" value="AmmeMemoSam_A"/>
</dbReference>
<reference evidence="2 3" key="1">
    <citation type="journal article" date="2016" name="Nat. Commun.">
        <title>Thousands of microbial genomes shed light on interconnected biogeochemical processes in an aquifer system.</title>
        <authorList>
            <person name="Anantharaman K."/>
            <person name="Brown C.T."/>
            <person name="Hug L.A."/>
            <person name="Sharon I."/>
            <person name="Castelle C.J."/>
            <person name="Probst A.J."/>
            <person name="Thomas B.C."/>
            <person name="Singh A."/>
            <person name="Wilkins M.J."/>
            <person name="Karaoz U."/>
            <person name="Brodie E.L."/>
            <person name="Williams K.H."/>
            <person name="Hubbard S.S."/>
            <person name="Banfield J.F."/>
        </authorList>
    </citation>
    <scope>NUCLEOTIDE SEQUENCE [LARGE SCALE GENOMIC DNA]</scope>
</reference>
<dbReference type="Pfam" id="PF01871">
    <property type="entry name" value="AMMECR1"/>
    <property type="match status" value="1"/>
</dbReference>
<proteinExistence type="predicted"/>
<evidence type="ECO:0000313" key="3">
    <source>
        <dbReference type="Proteomes" id="UP000178449"/>
    </source>
</evidence>
<dbReference type="InterPro" id="IPR036071">
    <property type="entry name" value="AMMECR1_dom_sf"/>
</dbReference>
<dbReference type="Gene3D" id="3.30.1490.150">
    <property type="entry name" value="Hypothetical protein ph0010, domain 2"/>
    <property type="match status" value="1"/>
</dbReference>
<evidence type="ECO:0000313" key="2">
    <source>
        <dbReference type="EMBL" id="OGG94754.1"/>
    </source>
</evidence>
<protein>
    <recommendedName>
        <fullName evidence="1">AMMECR1 domain-containing protein</fullName>
    </recommendedName>
</protein>
<feature type="domain" description="AMMECR1" evidence="1">
    <location>
        <begin position="9"/>
        <end position="190"/>
    </location>
</feature>
<dbReference type="PROSITE" id="PS51112">
    <property type="entry name" value="AMMECR1"/>
    <property type="match status" value="1"/>
</dbReference>
<dbReference type="PANTHER" id="PTHR13016:SF0">
    <property type="entry name" value="AMME SYNDROME CANDIDATE GENE 1 PROTEIN"/>
    <property type="match status" value="1"/>
</dbReference>
<organism evidence="2 3">
    <name type="scientific">Candidatus Lambdaproteobacteria bacterium RIFOXYD2_FULL_50_16</name>
    <dbReference type="NCBI Taxonomy" id="1817772"/>
    <lineage>
        <taxon>Bacteria</taxon>
        <taxon>Pseudomonadati</taxon>
        <taxon>Pseudomonadota</taxon>
        <taxon>Candidatus Lambdaproteobacteria</taxon>
    </lineage>
</organism>
<gene>
    <name evidence="2" type="ORF">A2527_06025</name>
</gene>
<dbReference type="Proteomes" id="UP000178449">
    <property type="component" value="Unassembled WGS sequence"/>
</dbReference>
<dbReference type="InterPro" id="IPR023473">
    <property type="entry name" value="AMMECR1"/>
</dbReference>
<dbReference type="PANTHER" id="PTHR13016">
    <property type="entry name" value="AMMECR1 HOMOLOG"/>
    <property type="match status" value="1"/>
</dbReference>
<dbReference type="NCBIfam" id="TIGR04335">
    <property type="entry name" value="AmmeMemoSam_A"/>
    <property type="match status" value="1"/>
</dbReference>
<accession>A0A1F6G9G4</accession>